<dbReference type="EMBL" id="MEVC01000023">
    <property type="protein sequence ID" value="OGC54158.1"/>
    <property type="molecule type" value="Genomic_DNA"/>
</dbReference>
<protein>
    <recommendedName>
        <fullName evidence="2">DUF5671 domain-containing protein</fullName>
    </recommendedName>
</protein>
<dbReference type="Proteomes" id="UP000179005">
    <property type="component" value="Unassembled WGS sequence"/>
</dbReference>
<organism evidence="3 4">
    <name type="scientific">candidate division WWE3 bacterium RIFCSPHIGHO2_01_FULL_48_15</name>
    <dbReference type="NCBI Taxonomy" id="1802619"/>
    <lineage>
        <taxon>Bacteria</taxon>
        <taxon>Katanobacteria</taxon>
    </lineage>
</organism>
<feature type="transmembrane region" description="Helical" evidence="1">
    <location>
        <begin position="6"/>
        <end position="27"/>
    </location>
</feature>
<feature type="transmembrane region" description="Helical" evidence="1">
    <location>
        <begin position="93"/>
        <end position="111"/>
    </location>
</feature>
<feature type="transmembrane region" description="Helical" evidence="1">
    <location>
        <begin position="174"/>
        <end position="191"/>
    </location>
</feature>
<dbReference type="STRING" id="1802619.A2797_00005"/>
<dbReference type="AlphaFoldDB" id="A0A1F4VAJ1"/>
<keyword evidence="1" id="KW-0472">Membrane</keyword>
<evidence type="ECO:0000259" key="2">
    <source>
        <dbReference type="Pfam" id="PF18920"/>
    </source>
</evidence>
<evidence type="ECO:0000256" key="1">
    <source>
        <dbReference type="SAM" id="Phobius"/>
    </source>
</evidence>
<dbReference type="InterPro" id="IPR043728">
    <property type="entry name" value="DUF5671"/>
</dbReference>
<proteinExistence type="predicted"/>
<evidence type="ECO:0000313" key="4">
    <source>
        <dbReference type="Proteomes" id="UP000179005"/>
    </source>
</evidence>
<feature type="transmembrane region" description="Helical" evidence="1">
    <location>
        <begin position="43"/>
        <end position="67"/>
    </location>
</feature>
<sequence>MDFYYLSSIITSLIPILIVGLIIWAILRRREKTTSQPGSKHNLLFIISFLTFLMVYFGLAQVFRIVFELLSGTSTAYEWDLTSRLGNSTRSELALWLSLTIVGAPIFGFIWSRIKKILKTLSGKEALIESSAKNQVSTLAIWLSSLISLLVLVYFVYVALTFLLQVSSYQLSRFSTPIAYLLVSLPTLLYFQREKS</sequence>
<dbReference type="Pfam" id="PF18920">
    <property type="entry name" value="DUF5671"/>
    <property type="match status" value="1"/>
</dbReference>
<gene>
    <name evidence="3" type="ORF">A2797_00005</name>
</gene>
<comment type="caution">
    <text evidence="3">The sequence shown here is derived from an EMBL/GenBank/DDBJ whole genome shotgun (WGS) entry which is preliminary data.</text>
</comment>
<keyword evidence="1" id="KW-1133">Transmembrane helix</keyword>
<feature type="transmembrane region" description="Helical" evidence="1">
    <location>
        <begin position="139"/>
        <end position="162"/>
    </location>
</feature>
<accession>A0A1F4VAJ1</accession>
<feature type="domain" description="DUF5671" evidence="2">
    <location>
        <begin position="44"/>
        <end position="183"/>
    </location>
</feature>
<name>A0A1F4VAJ1_UNCKA</name>
<keyword evidence="1" id="KW-0812">Transmembrane</keyword>
<evidence type="ECO:0000313" key="3">
    <source>
        <dbReference type="EMBL" id="OGC54158.1"/>
    </source>
</evidence>
<reference evidence="3 4" key="1">
    <citation type="journal article" date="2016" name="Nat. Commun.">
        <title>Thousands of microbial genomes shed light on interconnected biogeochemical processes in an aquifer system.</title>
        <authorList>
            <person name="Anantharaman K."/>
            <person name="Brown C.T."/>
            <person name="Hug L.A."/>
            <person name="Sharon I."/>
            <person name="Castelle C.J."/>
            <person name="Probst A.J."/>
            <person name="Thomas B.C."/>
            <person name="Singh A."/>
            <person name="Wilkins M.J."/>
            <person name="Karaoz U."/>
            <person name="Brodie E.L."/>
            <person name="Williams K.H."/>
            <person name="Hubbard S.S."/>
            <person name="Banfield J.F."/>
        </authorList>
    </citation>
    <scope>NUCLEOTIDE SEQUENCE [LARGE SCALE GENOMIC DNA]</scope>
</reference>